<dbReference type="PANTHER" id="PTHR46009">
    <property type="entry name" value="VACUOLAR PROTEIN SORTING-ASSOCIATED PROTEIN VTA1 HOMOLOG"/>
    <property type="match status" value="1"/>
</dbReference>
<evidence type="ECO:0000313" key="4">
    <source>
        <dbReference type="Proteomes" id="UP000281553"/>
    </source>
</evidence>
<dbReference type="Gene3D" id="1.20.5.420">
    <property type="entry name" value="Immunoglobulin FC, subunit C"/>
    <property type="match status" value="1"/>
</dbReference>
<dbReference type="OrthoDB" id="391137at2759"/>
<evidence type="ECO:0000259" key="2">
    <source>
        <dbReference type="Pfam" id="PF18097"/>
    </source>
</evidence>
<accession>A0A3P6PRI1</accession>
<dbReference type="PANTHER" id="PTHR46009:SF1">
    <property type="entry name" value="VACUOLAR PROTEIN SORTING-ASSOCIATED PROTEIN VTA1 HOMOLOG"/>
    <property type="match status" value="1"/>
</dbReference>
<dbReference type="InterPro" id="IPR041212">
    <property type="entry name" value="Vta1_C"/>
</dbReference>
<proteinExistence type="predicted"/>
<dbReference type="Pfam" id="PF18097">
    <property type="entry name" value="Vta1_C"/>
    <property type="match status" value="1"/>
</dbReference>
<feature type="region of interest" description="Disordered" evidence="1">
    <location>
        <begin position="1"/>
        <end position="39"/>
    </location>
</feature>
<keyword evidence="4" id="KW-1185">Reference proteome</keyword>
<dbReference type="EMBL" id="UYRU01005273">
    <property type="protein sequence ID" value="VDK38569.1"/>
    <property type="molecule type" value="Genomic_DNA"/>
</dbReference>
<gene>
    <name evidence="3" type="ORF">DILT_LOCUS960</name>
</gene>
<dbReference type="GO" id="GO:0032511">
    <property type="term" value="P:late endosome to vacuole transport via multivesicular body sorting pathway"/>
    <property type="evidence" value="ECO:0007669"/>
    <property type="project" value="InterPro"/>
</dbReference>
<sequence>MAKLTPDAQPTNQTSSGGSGMADYSEAAETAAQGGSRNELDPKISKAAIKHAKFAISALDYDDRATAIKNLQEALKLLTT</sequence>
<dbReference type="AlphaFoldDB" id="A0A3P6PRI1"/>
<dbReference type="Proteomes" id="UP000281553">
    <property type="component" value="Unassembled WGS sequence"/>
</dbReference>
<reference evidence="3 4" key="1">
    <citation type="submission" date="2018-11" db="EMBL/GenBank/DDBJ databases">
        <authorList>
            <consortium name="Pathogen Informatics"/>
        </authorList>
    </citation>
    <scope>NUCLEOTIDE SEQUENCE [LARGE SCALE GENOMIC DNA]</scope>
</reference>
<dbReference type="InterPro" id="IPR044538">
    <property type="entry name" value="Vta1-like"/>
</dbReference>
<evidence type="ECO:0000256" key="1">
    <source>
        <dbReference type="SAM" id="MobiDB-lite"/>
    </source>
</evidence>
<name>A0A3P6PRI1_DIBLA</name>
<evidence type="ECO:0000313" key="3">
    <source>
        <dbReference type="EMBL" id="VDK38569.1"/>
    </source>
</evidence>
<organism evidence="3 4">
    <name type="scientific">Dibothriocephalus latus</name>
    <name type="common">Fish tapeworm</name>
    <name type="synonym">Diphyllobothrium latum</name>
    <dbReference type="NCBI Taxonomy" id="60516"/>
    <lineage>
        <taxon>Eukaryota</taxon>
        <taxon>Metazoa</taxon>
        <taxon>Spiralia</taxon>
        <taxon>Lophotrochozoa</taxon>
        <taxon>Platyhelminthes</taxon>
        <taxon>Cestoda</taxon>
        <taxon>Eucestoda</taxon>
        <taxon>Diphyllobothriidea</taxon>
        <taxon>Diphyllobothriidae</taxon>
        <taxon>Dibothriocephalus</taxon>
    </lineage>
</organism>
<feature type="domain" description="Vta1 C-terminal" evidence="2">
    <location>
        <begin position="43"/>
        <end position="79"/>
    </location>
</feature>
<dbReference type="GO" id="GO:0005771">
    <property type="term" value="C:multivesicular body"/>
    <property type="evidence" value="ECO:0007669"/>
    <property type="project" value="TreeGrafter"/>
</dbReference>
<protein>
    <recommendedName>
        <fullName evidence="2">Vta1 C-terminal domain-containing protein</fullName>
    </recommendedName>
</protein>